<feature type="transmembrane region" description="Helical" evidence="7">
    <location>
        <begin position="454"/>
        <end position="479"/>
    </location>
</feature>
<gene>
    <name evidence="9" type="ORF">CHLRE_16g687000v5</name>
</gene>
<evidence type="ECO:0000256" key="8">
    <source>
        <dbReference type="SAM" id="MobiDB-lite"/>
    </source>
</evidence>
<dbReference type="InterPro" id="IPR036259">
    <property type="entry name" value="MFS_trans_sf"/>
</dbReference>
<comment type="caution">
    <text evidence="7">Lacks conserved residue(s) required for the propagation of feature annotation.</text>
</comment>
<comment type="function">
    <text evidence="7">May be involved in iron transport and iron homeostasis.</text>
</comment>
<dbReference type="STRING" id="3055.A0A2K3CUM9"/>
<dbReference type="Proteomes" id="UP000006906">
    <property type="component" value="Chromosome 16"/>
</dbReference>
<feature type="compositionally biased region" description="Gly residues" evidence="8">
    <location>
        <begin position="251"/>
        <end position="270"/>
    </location>
</feature>
<sequence length="631" mass="63089">MVSAYGLLDNLTRVVLGPTVGGYVDRHERMPGCKLMLRLQNCCISGSAAAALALLWPGSAALTNPALYWPLIWVLTVLGAASSAGSTGVQIAVEREAVKALCGDDAGALASTNATMRAIDLTALLLAPLVAGVLMTAAGPFVAAAAMSAYCGGAYIPEVFFLGAAFRAAPALMKPKATAATGPAADDDDDDAEGEHAGLLAASHQSPHQQQHSSKAGSSSGRLSRTASIQRPLITSHGSSASASAAHLGGRTSGDGEGDGVHGGADGGGEGEGEGKGEGEGLLLPAGGSGEGQGLLGQEQHQHQGLPTSTRPPTLRSTSARSLDVHTAEPVAAAAAGARGSRGLQGRTGGRGGGGDGASVASRARALLAGLGGAVAQYGDSWRVYVQQPLLLPCLALALIYMTVLSLGFLMTSFLKWTGLTEAEVSVYRGIGALTGLAATALFPPLSKWAGLRFCAAAGITYQMACLASGVLPVALTIMSQGGGKPSVGEVRVMVGGLVASRTGLWMYDLAVTQLIQQGVAEDHMGAVYGVQSSLQASFEMLSFVAGLLSPDPAHFHWLMLGSVCSVGTAACLVWVYVCTAPRRSSAAAAGAKGAGGTGFAVAGGGVAADGGGASAGGAQRYQVVPSGDDV</sequence>
<dbReference type="EMBL" id="CM008977">
    <property type="protein sequence ID" value="PNW71991.1"/>
    <property type="molecule type" value="Genomic_DNA"/>
</dbReference>
<feature type="compositionally biased region" description="Low complexity" evidence="8">
    <location>
        <begin position="239"/>
        <end position="250"/>
    </location>
</feature>
<feature type="transmembrane region" description="Helical" evidence="7">
    <location>
        <begin position="121"/>
        <end position="141"/>
    </location>
</feature>
<evidence type="ECO:0000256" key="7">
    <source>
        <dbReference type="RuleBase" id="RU365065"/>
    </source>
</evidence>
<dbReference type="PANTHER" id="PTHR11660:SF57">
    <property type="entry name" value="SOLUTE CARRIER FAMILY 40 MEMBER"/>
    <property type="match status" value="1"/>
</dbReference>
<evidence type="ECO:0000256" key="2">
    <source>
        <dbReference type="ARBA" id="ARBA00006279"/>
    </source>
</evidence>
<feature type="compositionally biased region" description="Low complexity" evidence="8">
    <location>
        <begin position="332"/>
        <end position="345"/>
    </location>
</feature>
<feature type="transmembrane region" description="Helical" evidence="7">
    <location>
        <begin position="35"/>
        <end position="56"/>
    </location>
</feature>
<dbReference type="InParanoid" id="A0A2K3CUM9"/>
<dbReference type="GO" id="GO:0016020">
    <property type="term" value="C:membrane"/>
    <property type="evidence" value="ECO:0007669"/>
    <property type="project" value="UniProtKB-SubCell"/>
</dbReference>
<dbReference type="GO" id="GO:0005381">
    <property type="term" value="F:iron ion transmembrane transporter activity"/>
    <property type="evidence" value="ECO:0007669"/>
    <property type="project" value="UniProtKB-UniRule"/>
</dbReference>
<keyword evidence="3 7" id="KW-0813">Transport</keyword>
<feature type="region of interest" description="Disordered" evidence="8">
    <location>
        <begin position="201"/>
        <end position="357"/>
    </location>
</feature>
<feature type="compositionally biased region" description="Low complexity" evidence="8">
    <location>
        <begin position="296"/>
        <end position="322"/>
    </location>
</feature>
<dbReference type="OrthoDB" id="648861at2759"/>
<comment type="subcellular location">
    <subcellularLocation>
        <location evidence="1 7">Membrane</location>
        <topology evidence="1 7">Multi-pass membrane protein</topology>
    </subcellularLocation>
</comment>
<dbReference type="SUPFAM" id="SSF103473">
    <property type="entry name" value="MFS general substrate transporter"/>
    <property type="match status" value="1"/>
</dbReference>
<evidence type="ECO:0000256" key="5">
    <source>
        <dbReference type="ARBA" id="ARBA00022989"/>
    </source>
</evidence>
<dbReference type="KEGG" id="cre:CHLRE_16g687000v5"/>
<evidence type="ECO:0000313" key="10">
    <source>
        <dbReference type="Proteomes" id="UP000006906"/>
    </source>
</evidence>
<feature type="transmembrane region" description="Helical" evidence="7">
    <location>
        <begin position="68"/>
        <end position="89"/>
    </location>
</feature>
<evidence type="ECO:0000256" key="1">
    <source>
        <dbReference type="ARBA" id="ARBA00004141"/>
    </source>
</evidence>
<protein>
    <recommendedName>
        <fullName evidence="7">Solute carrier family 40 member</fullName>
    </recommendedName>
</protein>
<keyword evidence="4 7" id="KW-0812">Transmembrane</keyword>
<feature type="compositionally biased region" description="Low complexity" evidence="8">
    <location>
        <begin position="203"/>
        <end position="225"/>
    </location>
</feature>
<dbReference type="GO" id="GO:0006826">
    <property type="term" value="P:iron ion transport"/>
    <property type="evidence" value="ECO:0000318"/>
    <property type="project" value="GO_Central"/>
</dbReference>
<dbReference type="FunCoup" id="A0A2K3CUM9">
    <property type="interactions" value="87"/>
</dbReference>
<comment type="similarity">
    <text evidence="2 7">Belongs to the ferroportin (FP) (TC 2.A.100) family. SLC40A subfamily.</text>
</comment>
<reference evidence="9 10" key="1">
    <citation type="journal article" date="2007" name="Science">
        <title>The Chlamydomonas genome reveals the evolution of key animal and plant functions.</title>
        <authorList>
            <person name="Merchant S.S."/>
            <person name="Prochnik S.E."/>
            <person name="Vallon O."/>
            <person name="Harris E.H."/>
            <person name="Karpowicz S.J."/>
            <person name="Witman G.B."/>
            <person name="Terry A."/>
            <person name="Salamov A."/>
            <person name="Fritz-Laylin L.K."/>
            <person name="Marechal-Drouard L."/>
            <person name="Marshall W.F."/>
            <person name="Qu L.H."/>
            <person name="Nelson D.R."/>
            <person name="Sanderfoot A.A."/>
            <person name="Spalding M.H."/>
            <person name="Kapitonov V.V."/>
            <person name="Ren Q."/>
            <person name="Ferris P."/>
            <person name="Lindquist E."/>
            <person name="Shapiro H."/>
            <person name="Lucas S.M."/>
            <person name="Grimwood J."/>
            <person name="Schmutz J."/>
            <person name="Cardol P."/>
            <person name="Cerutti H."/>
            <person name="Chanfreau G."/>
            <person name="Chen C.L."/>
            <person name="Cognat V."/>
            <person name="Croft M.T."/>
            <person name="Dent R."/>
            <person name="Dutcher S."/>
            <person name="Fernandez E."/>
            <person name="Fukuzawa H."/>
            <person name="Gonzalez-Ballester D."/>
            <person name="Gonzalez-Halphen D."/>
            <person name="Hallmann A."/>
            <person name="Hanikenne M."/>
            <person name="Hippler M."/>
            <person name="Inwood W."/>
            <person name="Jabbari K."/>
            <person name="Kalanon M."/>
            <person name="Kuras R."/>
            <person name="Lefebvre P.A."/>
            <person name="Lemaire S.D."/>
            <person name="Lobanov A.V."/>
            <person name="Lohr M."/>
            <person name="Manuell A."/>
            <person name="Meier I."/>
            <person name="Mets L."/>
            <person name="Mittag M."/>
            <person name="Mittelmeier T."/>
            <person name="Moroney J.V."/>
            <person name="Moseley J."/>
            <person name="Napoli C."/>
            <person name="Nedelcu A.M."/>
            <person name="Niyogi K."/>
            <person name="Novoselov S.V."/>
            <person name="Paulsen I.T."/>
            <person name="Pazour G."/>
            <person name="Purton S."/>
            <person name="Ral J.P."/>
            <person name="Riano-Pachon D.M."/>
            <person name="Riekhof W."/>
            <person name="Rymarquis L."/>
            <person name="Schroda M."/>
            <person name="Stern D."/>
            <person name="Umen J."/>
            <person name="Willows R."/>
            <person name="Wilson N."/>
            <person name="Zimmer S.L."/>
            <person name="Allmer J."/>
            <person name="Balk J."/>
            <person name="Bisova K."/>
            <person name="Chen C.J."/>
            <person name="Elias M."/>
            <person name="Gendler K."/>
            <person name="Hauser C."/>
            <person name="Lamb M.R."/>
            <person name="Ledford H."/>
            <person name="Long J.C."/>
            <person name="Minagawa J."/>
            <person name="Page M.D."/>
            <person name="Pan J."/>
            <person name="Pootakham W."/>
            <person name="Roje S."/>
            <person name="Rose A."/>
            <person name="Stahlberg E."/>
            <person name="Terauchi A.M."/>
            <person name="Yang P."/>
            <person name="Ball S."/>
            <person name="Bowler C."/>
            <person name="Dieckmann C.L."/>
            <person name="Gladyshev V.N."/>
            <person name="Green P."/>
            <person name="Jorgensen R."/>
            <person name="Mayfield S."/>
            <person name="Mueller-Roeber B."/>
            <person name="Rajamani S."/>
            <person name="Sayre R.T."/>
            <person name="Brokstein P."/>
            <person name="Dubchak I."/>
            <person name="Goodstein D."/>
            <person name="Hornick L."/>
            <person name="Huang Y.W."/>
            <person name="Jhaveri J."/>
            <person name="Luo Y."/>
            <person name="Martinez D."/>
            <person name="Ngau W.C."/>
            <person name="Otillar B."/>
            <person name="Poliakov A."/>
            <person name="Porter A."/>
            <person name="Szajkowski L."/>
            <person name="Werner G."/>
            <person name="Zhou K."/>
            <person name="Grigoriev I.V."/>
            <person name="Rokhsar D.S."/>
            <person name="Grossman A.R."/>
        </authorList>
    </citation>
    <scope>NUCLEOTIDE SEQUENCE [LARGE SCALE GENOMIC DNA]</scope>
    <source>
        <strain evidence="10">CC-503</strain>
    </source>
</reference>
<feature type="transmembrane region" description="Helical" evidence="7">
    <location>
        <begin position="427"/>
        <end position="447"/>
    </location>
</feature>
<dbReference type="InterPro" id="IPR009716">
    <property type="entry name" value="Ferroportin-1"/>
</dbReference>
<dbReference type="PANTHER" id="PTHR11660">
    <property type="entry name" value="SOLUTE CARRIER FAMILY 40 MEMBER"/>
    <property type="match status" value="1"/>
</dbReference>
<feature type="transmembrane region" description="Helical" evidence="7">
    <location>
        <begin position="147"/>
        <end position="166"/>
    </location>
</feature>
<proteinExistence type="inferred from homology"/>
<dbReference type="Pfam" id="PF06963">
    <property type="entry name" value="FPN1"/>
    <property type="match status" value="2"/>
</dbReference>
<dbReference type="Gramene" id="PNW71991">
    <property type="protein sequence ID" value="PNW71991"/>
    <property type="gene ID" value="CHLRE_16g687000v5"/>
</dbReference>
<keyword evidence="5 7" id="KW-1133">Transmembrane helix</keyword>
<evidence type="ECO:0000313" key="9">
    <source>
        <dbReference type="EMBL" id="PNW71991.1"/>
    </source>
</evidence>
<evidence type="ECO:0000256" key="4">
    <source>
        <dbReference type="ARBA" id="ARBA00022692"/>
    </source>
</evidence>
<dbReference type="ExpressionAtlas" id="A0A2K3CUM9">
    <property type="expression patterns" value="baseline and differential"/>
</dbReference>
<feature type="transmembrane region" description="Helical" evidence="7">
    <location>
        <begin position="556"/>
        <end position="578"/>
    </location>
</feature>
<keyword evidence="10" id="KW-1185">Reference proteome</keyword>
<organism evidence="9 10">
    <name type="scientific">Chlamydomonas reinhardtii</name>
    <name type="common">Chlamydomonas smithii</name>
    <dbReference type="NCBI Taxonomy" id="3055"/>
    <lineage>
        <taxon>Eukaryota</taxon>
        <taxon>Viridiplantae</taxon>
        <taxon>Chlorophyta</taxon>
        <taxon>core chlorophytes</taxon>
        <taxon>Chlorophyceae</taxon>
        <taxon>CS clade</taxon>
        <taxon>Chlamydomonadales</taxon>
        <taxon>Chlamydomonadaceae</taxon>
        <taxon>Chlamydomonas</taxon>
    </lineage>
</organism>
<evidence type="ECO:0000256" key="6">
    <source>
        <dbReference type="ARBA" id="ARBA00023136"/>
    </source>
</evidence>
<accession>A0A2K3CUM9</accession>
<dbReference type="AlphaFoldDB" id="A0A2K3CUM9"/>
<dbReference type="RefSeq" id="XP_042915912.1">
    <property type="nucleotide sequence ID" value="XM_043071592.1"/>
</dbReference>
<feature type="transmembrane region" description="Helical" evidence="7">
    <location>
        <begin position="390"/>
        <end position="415"/>
    </location>
</feature>
<dbReference type="GeneID" id="5717660"/>
<keyword evidence="6 7" id="KW-0472">Membrane</keyword>
<evidence type="ECO:0000256" key="3">
    <source>
        <dbReference type="ARBA" id="ARBA00022448"/>
    </source>
</evidence>
<name>A0A2K3CUM9_CHLRE</name>
<keyword evidence="7" id="KW-0406">Ion transport</keyword>
<feature type="compositionally biased region" description="Gly residues" evidence="8">
    <location>
        <begin position="346"/>
        <end position="357"/>
    </location>
</feature>